<dbReference type="Pfam" id="PF09685">
    <property type="entry name" value="MamF_MmsF"/>
    <property type="match status" value="1"/>
</dbReference>
<dbReference type="EMBL" id="JBEPLW010000019">
    <property type="protein sequence ID" value="MET3576269.1"/>
    <property type="molecule type" value="Genomic_DNA"/>
</dbReference>
<organism evidence="6 7">
    <name type="scientific">Bhargavaea ullalensis</name>
    <dbReference type="NCBI Taxonomy" id="1265685"/>
    <lineage>
        <taxon>Bacteria</taxon>
        <taxon>Bacillati</taxon>
        <taxon>Bacillota</taxon>
        <taxon>Bacilli</taxon>
        <taxon>Bacillales</taxon>
        <taxon>Caryophanaceae</taxon>
        <taxon>Bhargavaea</taxon>
    </lineage>
</organism>
<evidence type="ECO:0000256" key="1">
    <source>
        <dbReference type="ARBA" id="ARBA00004141"/>
    </source>
</evidence>
<evidence type="ECO:0008006" key="8">
    <source>
        <dbReference type="Google" id="ProtNLM"/>
    </source>
</evidence>
<proteinExistence type="predicted"/>
<gene>
    <name evidence="6" type="ORF">ABID49_002185</name>
</gene>
<evidence type="ECO:0000256" key="3">
    <source>
        <dbReference type="ARBA" id="ARBA00022989"/>
    </source>
</evidence>
<accession>A0ABV2GD86</accession>
<name>A0ABV2GD86_9BACL</name>
<feature type="transmembrane region" description="Helical" evidence="5">
    <location>
        <begin position="43"/>
        <end position="67"/>
    </location>
</feature>
<keyword evidence="3 5" id="KW-1133">Transmembrane helix</keyword>
<reference evidence="6 7" key="1">
    <citation type="submission" date="2024-06" db="EMBL/GenBank/DDBJ databases">
        <title>Genomic Encyclopedia of Type Strains, Phase IV (KMG-IV): sequencing the most valuable type-strain genomes for metagenomic binning, comparative biology and taxonomic classification.</title>
        <authorList>
            <person name="Goeker M."/>
        </authorList>
    </citation>
    <scope>NUCLEOTIDE SEQUENCE [LARGE SCALE GENOMIC DNA]</scope>
    <source>
        <strain evidence="6 7">DSM 26128</strain>
    </source>
</reference>
<dbReference type="Proteomes" id="UP001549099">
    <property type="component" value="Unassembled WGS sequence"/>
</dbReference>
<dbReference type="InterPro" id="IPR019109">
    <property type="entry name" value="MamF_MmsF"/>
</dbReference>
<feature type="transmembrane region" description="Helical" evidence="5">
    <location>
        <begin position="87"/>
        <end position="108"/>
    </location>
</feature>
<evidence type="ECO:0000256" key="2">
    <source>
        <dbReference type="ARBA" id="ARBA00022692"/>
    </source>
</evidence>
<keyword evidence="4 5" id="KW-0472">Membrane</keyword>
<keyword evidence="2 5" id="KW-0812">Transmembrane</keyword>
<dbReference type="RefSeq" id="WP_354198172.1">
    <property type="nucleotide sequence ID" value="NZ_JBEPLW010000019.1"/>
</dbReference>
<comment type="subcellular location">
    <subcellularLocation>
        <location evidence="1">Membrane</location>
        <topology evidence="1">Multi-pass membrane protein</topology>
    </subcellularLocation>
</comment>
<evidence type="ECO:0000313" key="7">
    <source>
        <dbReference type="Proteomes" id="UP001549099"/>
    </source>
</evidence>
<feature type="transmembrane region" description="Helical" evidence="5">
    <location>
        <begin position="12"/>
        <end position="31"/>
    </location>
</feature>
<comment type="caution">
    <text evidence="6">The sequence shown here is derived from an EMBL/GenBank/DDBJ whole genome shotgun (WGS) entry which is preliminary data.</text>
</comment>
<sequence length="113" mass="12179">MDQSRLLSSLNYFSVIFAPLLFPLVVFFASGEPSVRRHAKRACLIQLIPAVPFAALLAMTVAAANAFRRAPFTGELPTAGHAGMQLVLAFLFAGAQGLAFLWCVWAGVRALRS</sequence>
<keyword evidence="7" id="KW-1185">Reference proteome</keyword>
<evidence type="ECO:0000256" key="5">
    <source>
        <dbReference type="SAM" id="Phobius"/>
    </source>
</evidence>
<evidence type="ECO:0000313" key="6">
    <source>
        <dbReference type="EMBL" id="MET3576269.1"/>
    </source>
</evidence>
<protein>
    <recommendedName>
        <fullName evidence="8">DUF4870 domain-containing protein</fullName>
    </recommendedName>
</protein>
<evidence type="ECO:0000256" key="4">
    <source>
        <dbReference type="ARBA" id="ARBA00023136"/>
    </source>
</evidence>